<proteinExistence type="predicted"/>
<name>A0A8H4U3W8_9HYPO</name>
<feature type="coiled-coil region" evidence="1">
    <location>
        <begin position="13"/>
        <end position="40"/>
    </location>
</feature>
<protein>
    <submittedName>
        <fullName evidence="2">Uncharacterized protein</fullName>
    </submittedName>
</protein>
<accession>A0A8H4U3W8</accession>
<dbReference type="Proteomes" id="UP000622797">
    <property type="component" value="Unassembled WGS sequence"/>
</dbReference>
<dbReference type="SUPFAM" id="SSF57756">
    <property type="entry name" value="Retrovirus zinc finger-like domains"/>
    <property type="match status" value="1"/>
</dbReference>
<evidence type="ECO:0000313" key="2">
    <source>
        <dbReference type="EMBL" id="KAF4969298.1"/>
    </source>
</evidence>
<dbReference type="Gene3D" id="4.10.60.10">
    <property type="entry name" value="Zinc finger, CCHC-type"/>
    <property type="match status" value="1"/>
</dbReference>
<dbReference type="GO" id="GO:0003676">
    <property type="term" value="F:nucleic acid binding"/>
    <property type="evidence" value="ECO:0007669"/>
    <property type="project" value="InterPro"/>
</dbReference>
<gene>
    <name evidence="2" type="ORF">FSARC_3453</name>
</gene>
<evidence type="ECO:0000313" key="3">
    <source>
        <dbReference type="Proteomes" id="UP000622797"/>
    </source>
</evidence>
<reference evidence="2" key="2">
    <citation type="submission" date="2020-05" db="EMBL/GenBank/DDBJ databases">
        <authorList>
            <person name="Kim H.-S."/>
            <person name="Proctor R.H."/>
            <person name="Brown D.W."/>
        </authorList>
    </citation>
    <scope>NUCLEOTIDE SEQUENCE</scope>
    <source>
        <strain evidence="2">NRRL 20472</strain>
    </source>
</reference>
<dbReference type="EMBL" id="JABEXW010000166">
    <property type="protein sequence ID" value="KAF4969298.1"/>
    <property type="molecule type" value="Genomic_DNA"/>
</dbReference>
<reference evidence="2" key="1">
    <citation type="journal article" date="2020" name="BMC Genomics">
        <title>Correction to: Identification and distribution of gene clusters required for synthesis of sphingolipid metabolism inhibitors in diverse species of the filamentous fungus Fusarium.</title>
        <authorList>
            <person name="Kim H.S."/>
            <person name="Lohmar J.M."/>
            <person name="Busman M."/>
            <person name="Brown D.W."/>
            <person name="Naumann T.A."/>
            <person name="Divon H.H."/>
            <person name="Lysoe E."/>
            <person name="Uhlig S."/>
            <person name="Proctor R.H."/>
        </authorList>
    </citation>
    <scope>NUCLEOTIDE SEQUENCE</scope>
    <source>
        <strain evidence="2">NRRL 20472</strain>
    </source>
</reference>
<organism evidence="2 3">
    <name type="scientific">Fusarium sarcochroum</name>
    <dbReference type="NCBI Taxonomy" id="1208366"/>
    <lineage>
        <taxon>Eukaryota</taxon>
        <taxon>Fungi</taxon>
        <taxon>Dikarya</taxon>
        <taxon>Ascomycota</taxon>
        <taxon>Pezizomycotina</taxon>
        <taxon>Sordariomycetes</taxon>
        <taxon>Hypocreomycetidae</taxon>
        <taxon>Hypocreales</taxon>
        <taxon>Nectriaceae</taxon>
        <taxon>Fusarium</taxon>
        <taxon>Fusarium lateritium species complex</taxon>
    </lineage>
</organism>
<dbReference type="OrthoDB" id="5099850at2759"/>
<evidence type="ECO:0000256" key="1">
    <source>
        <dbReference type="SAM" id="Coils"/>
    </source>
</evidence>
<keyword evidence="3" id="KW-1185">Reference proteome</keyword>
<dbReference type="AlphaFoldDB" id="A0A8H4U3W8"/>
<keyword evidence="1" id="KW-0175">Coiled coil</keyword>
<dbReference type="InterPro" id="IPR036875">
    <property type="entry name" value="Znf_CCHC_sf"/>
</dbReference>
<dbReference type="GO" id="GO:0008270">
    <property type="term" value="F:zinc ion binding"/>
    <property type="evidence" value="ECO:0007669"/>
    <property type="project" value="InterPro"/>
</dbReference>
<comment type="caution">
    <text evidence="2">The sequence shown here is derived from an EMBL/GenBank/DDBJ whole genome shotgun (WGS) entry which is preliminary data.</text>
</comment>
<sequence>MPSANAHESSRAAGSLSQQVAALEEENRLLTQKVAALEDRPDQRNAHGDYRELGPFSTFGLNTPNSMGITRDPYEVARAAAALLRAGADSVSFHLEPFGDDELIKIIRRDQAPATRFSGENPPARRVPRVAQGHEQEECLRCGSSNHTMATCIDAPEGEVKGCTICNKEDHPVDECINSGEMSLKRKVEVMVTSRGNMSPLKTKVPWYTLLHEYLMSDEFKAEDLPTAFPWSVQFAEDISWEKRGKHIIGIQKKFDATGDKTVLPVDPTTESVEAIFKNFWEPQNLGWPTRLGDMSV</sequence>